<dbReference type="Proteomes" id="UP000321464">
    <property type="component" value="Unassembled WGS sequence"/>
</dbReference>
<proteinExistence type="predicted"/>
<accession>A0A512AHI3</accession>
<reference evidence="1 2" key="1">
    <citation type="submission" date="2019-07" db="EMBL/GenBank/DDBJ databases">
        <title>Whole genome shotgun sequence of Novosphingobium sediminis NBRC 106119.</title>
        <authorList>
            <person name="Hosoyama A."/>
            <person name="Uohara A."/>
            <person name="Ohji S."/>
            <person name="Ichikawa N."/>
        </authorList>
    </citation>
    <scope>NUCLEOTIDE SEQUENCE [LARGE SCALE GENOMIC DNA]</scope>
    <source>
        <strain evidence="1 2">NBRC 106119</strain>
    </source>
</reference>
<gene>
    <name evidence="1" type="ORF">NSE01_09250</name>
</gene>
<dbReference type="AlphaFoldDB" id="A0A512AHI3"/>
<organism evidence="1 2">
    <name type="scientific">Novosphingobium sediminis</name>
    <dbReference type="NCBI Taxonomy" id="707214"/>
    <lineage>
        <taxon>Bacteria</taxon>
        <taxon>Pseudomonadati</taxon>
        <taxon>Pseudomonadota</taxon>
        <taxon>Alphaproteobacteria</taxon>
        <taxon>Sphingomonadales</taxon>
        <taxon>Sphingomonadaceae</taxon>
        <taxon>Novosphingobium</taxon>
    </lineage>
</organism>
<dbReference type="EMBL" id="BJYR01000006">
    <property type="protein sequence ID" value="GEN99092.1"/>
    <property type="molecule type" value="Genomic_DNA"/>
</dbReference>
<name>A0A512AHI3_9SPHN</name>
<keyword evidence="2" id="KW-1185">Reference proteome</keyword>
<sequence length="269" mass="28547">MAICPAGEAAPQLVRPGHRWSRTEVLAWLRDDLPADTLVGMDLGISLAFQDRGAFFPGWAESPADAKGLWALIDRLCEDEPHLSVGAFVDHPEASAYFRRHGGREGAAFGANGQKGGRGRLRVSELAQQAMGCSPYSNFNLVGAAQVGKSSLSGMRVLHQLKGRLPVWPIDPLPAAGSVVCEIYTTIAAMAAGRSASRSKVRDGAELDEALARLGSSPVGLKGEVDDHTSDALMASAWLRKVAHDPALWAPARLTDAIAQTEGWTFGAV</sequence>
<evidence type="ECO:0000313" key="2">
    <source>
        <dbReference type="Proteomes" id="UP000321464"/>
    </source>
</evidence>
<protein>
    <recommendedName>
        <fullName evidence="3">DUF429 domain-containing protein</fullName>
    </recommendedName>
</protein>
<comment type="caution">
    <text evidence="1">The sequence shown here is derived from an EMBL/GenBank/DDBJ whole genome shotgun (WGS) entry which is preliminary data.</text>
</comment>
<evidence type="ECO:0008006" key="3">
    <source>
        <dbReference type="Google" id="ProtNLM"/>
    </source>
</evidence>
<evidence type="ECO:0000313" key="1">
    <source>
        <dbReference type="EMBL" id="GEN99092.1"/>
    </source>
</evidence>